<gene>
    <name evidence="1" type="ORF">OXX778_LOCUS20501</name>
</gene>
<dbReference type="EMBL" id="CAJNOC010006867">
    <property type="protein sequence ID" value="CAF1087573.1"/>
    <property type="molecule type" value="Genomic_DNA"/>
</dbReference>
<proteinExistence type="predicted"/>
<dbReference type="AlphaFoldDB" id="A0A814N2B6"/>
<dbReference type="Proteomes" id="UP000663879">
    <property type="component" value="Unassembled WGS sequence"/>
</dbReference>
<dbReference type="OrthoDB" id="1907584at2759"/>
<comment type="caution">
    <text evidence="1">The sequence shown here is derived from an EMBL/GenBank/DDBJ whole genome shotgun (WGS) entry which is preliminary data.</text>
</comment>
<organism evidence="1 2">
    <name type="scientific">Brachionus calyciflorus</name>
    <dbReference type="NCBI Taxonomy" id="104777"/>
    <lineage>
        <taxon>Eukaryota</taxon>
        <taxon>Metazoa</taxon>
        <taxon>Spiralia</taxon>
        <taxon>Gnathifera</taxon>
        <taxon>Rotifera</taxon>
        <taxon>Eurotatoria</taxon>
        <taxon>Monogononta</taxon>
        <taxon>Pseudotrocha</taxon>
        <taxon>Ploima</taxon>
        <taxon>Brachionidae</taxon>
        <taxon>Brachionus</taxon>
    </lineage>
</organism>
<name>A0A814N2B6_9BILA</name>
<protein>
    <submittedName>
        <fullName evidence="1">Uncharacterized protein</fullName>
    </submittedName>
</protein>
<evidence type="ECO:0000313" key="2">
    <source>
        <dbReference type="Proteomes" id="UP000663879"/>
    </source>
</evidence>
<keyword evidence="2" id="KW-1185">Reference proteome</keyword>
<reference evidence="1" key="1">
    <citation type="submission" date="2021-02" db="EMBL/GenBank/DDBJ databases">
        <authorList>
            <person name="Nowell W R."/>
        </authorList>
    </citation>
    <scope>NUCLEOTIDE SEQUENCE</scope>
    <source>
        <strain evidence="1">Ploen Becks lab</strain>
    </source>
</reference>
<sequence length="77" mass="8928">MYSGVLYNIKVSWEEACNSMPANVKVIEFSKPTRCRNTGIEIWGEFDVPDESCYKEVRNYVRLAHHFSEYSSISADE</sequence>
<accession>A0A814N2B6</accession>
<evidence type="ECO:0000313" key="1">
    <source>
        <dbReference type="EMBL" id="CAF1087573.1"/>
    </source>
</evidence>